<dbReference type="Proteomes" id="UP001205601">
    <property type="component" value="Unassembled WGS sequence"/>
</dbReference>
<dbReference type="RefSeq" id="WP_261493486.1">
    <property type="nucleotide sequence ID" value="NZ_JAOCQF010000001.1"/>
</dbReference>
<dbReference type="SUPFAM" id="SSF53474">
    <property type="entry name" value="alpha/beta-Hydrolases"/>
    <property type="match status" value="1"/>
</dbReference>
<dbReference type="Pfam" id="PF12146">
    <property type="entry name" value="Hydrolase_4"/>
    <property type="match status" value="1"/>
</dbReference>
<accession>A0ABT2NKJ2</accession>
<dbReference type="GO" id="GO:0016787">
    <property type="term" value="F:hydrolase activity"/>
    <property type="evidence" value="ECO:0007669"/>
    <property type="project" value="UniProtKB-KW"/>
</dbReference>
<proteinExistence type="predicted"/>
<name>A0ABT2NKJ2_9RHOB</name>
<dbReference type="PANTHER" id="PTHR11614">
    <property type="entry name" value="PHOSPHOLIPASE-RELATED"/>
    <property type="match status" value="1"/>
</dbReference>
<keyword evidence="2" id="KW-0378">Hydrolase</keyword>
<dbReference type="Gene3D" id="3.40.50.1820">
    <property type="entry name" value="alpha/beta hydrolase"/>
    <property type="match status" value="1"/>
</dbReference>
<feature type="domain" description="Serine aminopeptidase S33" evidence="1">
    <location>
        <begin position="39"/>
        <end position="291"/>
    </location>
</feature>
<comment type="caution">
    <text evidence="2">The sequence shown here is derived from an EMBL/GenBank/DDBJ whole genome shotgun (WGS) entry which is preliminary data.</text>
</comment>
<dbReference type="InterPro" id="IPR022742">
    <property type="entry name" value="Hydrolase_4"/>
</dbReference>
<keyword evidence="3" id="KW-1185">Reference proteome</keyword>
<reference evidence="3" key="1">
    <citation type="submission" date="2023-07" db="EMBL/GenBank/DDBJ databases">
        <title>Defluviimonas sediminis sp. nov., isolated from mangrove sediment.</title>
        <authorList>
            <person name="Liu L."/>
            <person name="Li J."/>
            <person name="Huang Y."/>
            <person name="Pan J."/>
            <person name="Li M."/>
        </authorList>
    </citation>
    <scope>NUCLEOTIDE SEQUENCE [LARGE SCALE GENOMIC DNA]</scope>
    <source>
        <strain evidence="3">FT324</strain>
    </source>
</reference>
<evidence type="ECO:0000313" key="2">
    <source>
        <dbReference type="EMBL" id="MCT8328040.1"/>
    </source>
</evidence>
<sequence>MEAAPLFADVARAPEGARTVWTRAQDGVRLRLAYWAGGAKGTVLIFPGRTEYIEKYGPAIARLTAAGHACLVIDWRGQGLSDRIIADPMSGHVHEFVDYQSDVAALLHLAATLDAPGPYHLLAHSMGGCIGLRALHAGLPVRSAALTAPMWGIRIHPALRPTAWALTTAARTVRQGHRYAPGTSSAAYVLAAPFEDNFLTRDRTMWEFMRTQARTHPELGLGGPSLHWLNEALAETRLLRARPAPAVPCYAAVGTRERIVDPVAIDSLMGTWPGGRLDLFSGAEHEILMELPEVRDTFLDRALALFAESGG</sequence>
<evidence type="ECO:0000259" key="1">
    <source>
        <dbReference type="Pfam" id="PF12146"/>
    </source>
</evidence>
<dbReference type="InterPro" id="IPR051044">
    <property type="entry name" value="MAG_DAG_Lipase"/>
</dbReference>
<protein>
    <submittedName>
        <fullName evidence="2">Alpha/beta hydrolase</fullName>
    </submittedName>
</protein>
<organism evidence="2 3">
    <name type="scientific">Albidovulum sediminis</name>
    <dbReference type="NCBI Taxonomy" id="3066345"/>
    <lineage>
        <taxon>Bacteria</taxon>
        <taxon>Pseudomonadati</taxon>
        <taxon>Pseudomonadota</taxon>
        <taxon>Alphaproteobacteria</taxon>
        <taxon>Rhodobacterales</taxon>
        <taxon>Paracoccaceae</taxon>
        <taxon>Albidovulum</taxon>
    </lineage>
</organism>
<dbReference type="InterPro" id="IPR029058">
    <property type="entry name" value="AB_hydrolase_fold"/>
</dbReference>
<gene>
    <name evidence="2" type="ORF">N5I32_00765</name>
</gene>
<dbReference type="EMBL" id="JAOCQF010000001">
    <property type="protein sequence ID" value="MCT8328040.1"/>
    <property type="molecule type" value="Genomic_DNA"/>
</dbReference>
<evidence type="ECO:0000313" key="3">
    <source>
        <dbReference type="Proteomes" id="UP001205601"/>
    </source>
</evidence>